<reference evidence="1 2" key="1">
    <citation type="journal article" date="2003" name="Nature">
        <title>The genome of a motile marine Synechococcus.</title>
        <authorList>
            <person name="Palenik B."/>
            <person name="Brahamsha B."/>
            <person name="Larimer F."/>
            <person name="Land M."/>
            <person name="Hauser L."/>
            <person name="Chain P."/>
            <person name="Lamerdin J."/>
            <person name="Regala W."/>
            <person name="Allen E.A."/>
            <person name="McCarren J."/>
            <person name="Paulsen I."/>
            <person name="Dufresne A."/>
            <person name="Partensky F."/>
            <person name="Webb E."/>
            <person name="Waterbury J."/>
        </authorList>
    </citation>
    <scope>NUCLEOTIDE SEQUENCE [LARGE SCALE GENOMIC DNA]</scope>
    <source>
        <strain evidence="1 2">WH8102</strain>
    </source>
</reference>
<sequence>MSTKAINPEDLKRWGIEGSIKRELVLDELIETEITLDASEEEVIQVYLSSMNIYTQEELAKWMRSENVDKESLLTRATRYYRWIKVCEKKFKNQAATKFLKEKAKLDKVSYSMIWIDDEAFAGEVFVRIKEGECSVDDAILLSTNPPQGLKIGRVGPVKLQELPDALAELLRISQPKQVWPPIKIENGWGIVISEKLWPAVFNKEERLKILSELGEELLAEELKKSRDIVSQKTM</sequence>
<dbReference type="SUPFAM" id="SSF109998">
    <property type="entry name" value="Triger factor/SurA peptide-binding domain-like"/>
    <property type="match status" value="1"/>
</dbReference>
<name>Q7U7M1_PARMW</name>
<gene>
    <name evidence="1" type="ordered locus">SYNW0960</name>
</gene>
<dbReference type="AlphaFoldDB" id="Q7U7M1"/>
<organism evidence="1 2">
    <name type="scientific">Parasynechococcus marenigrum (strain WH8102)</name>
    <dbReference type="NCBI Taxonomy" id="84588"/>
    <lineage>
        <taxon>Bacteria</taxon>
        <taxon>Bacillati</taxon>
        <taxon>Cyanobacteriota</taxon>
        <taxon>Cyanophyceae</taxon>
        <taxon>Synechococcales</taxon>
        <taxon>Prochlorococcaceae</taxon>
        <taxon>Parasynechococcus</taxon>
        <taxon>Parasynechococcus marenigrum</taxon>
    </lineage>
</organism>
<evidence type="ECO:0000313" key="1">
    <source>
        <dbReference type="EMBL" id="CAE07475.1"/>
    </source>
</evidence>
<dbReference type="SUPFAM" id="SSF54534">
    <property type="entry name" value="FKBP-like"/>
    <property type="match status" value="1"/>
</dbReference>
<dbReference type="HOGENOM" id="CLU_082394_0_0_3"/>
<protein>
    <recommendedName>
        <fullName evidence="3">Peptidylprolyl isomerase</fullName>
    </recommendedName>
</protein>
<keyword evidence="2" id="KW-1185">Reference proteome</keyword>
<proteinExistence type="predicted"/>
<dbReference type="RefSeq" id="WP_011127825.1">
    <property type="nucleotide sequence ID" value="NC_005070.1"/>
</dbReference>
<dbReference type="STRING" id="84588.SYNW0960"/>
<dbReference type="EMBL" id="BX569691">
    <property type="protein sequence ID" value="CAE07475.1"/>
    <property type="molecule type" value="Genomic_DNA"/>
</dbReference>
<dbReference type="KEGG" id="syw:SYNW0960"/>
<evidence type="ECO:0008006" key="3">
    <source>
        <dbReference type="Google" id="ProtNLM"/>
    </source>
</evidence>
<accession>Q7U7M1</accession>
<dbReference type="InterPro" id="IPR027304">
    <property type="entry name" value="Trigger_fact/SurA_dom_sf"/>
</dbReference>
<dbReference type="Proteomes" id="UP000001422">
    <property type="component" value="Chromosome"/>
</dbReference>
<dbReference type="eggNOG" id="COG0760">
    <property type="taxonomic scope" value="Bacteria"/>
</dbReference>
<evidence type="ECO:0000313" key="2">
    <source>
        <dbReference type="Proteomes" id="UP000001422"/>
    </source>
</evidence>